<evidence type="ECO:0000256" key="2">
    <source>
        <dbReference type="RuleBase" id="RU368010"/>
    </source>
</evidence>
<organism evidence="4 5">
    <name type="scientific">Kipferlia bialata</name>
    <dbReference type="NCBI Taxonomy" id="797122"/>
    <lineage>
        <taxon>Eukaryota</taxon>
        <taxon>Metamonada</taxon>
        <taxon>Carpediemonas-like organisms</taxon>
        <taxon>Kipferlia</taxon>
    </lineage>
</organism>
<proteinExistence type="inferred from homology"/>
<dbReference type="OrthoDB" id="203678at2759"/>
<dbReference type="PANTHER" id="PTHR15954">
    <property type="entry name" value="VACUOLAR PROTEIN SORTING-ASSOCIATED PROTEIN 51 HOMOLOG"/>
    <property type="match status" value="1"/>
</dbReference>
<feature type="non-terminal residue" evidence="4">
    <location>
        <position position="1"/>
    </location>
</feature>
<dbReference type="GO" id="GO:0005829">
    <property type="term" value="C:cytosol"/>
    <property type="evidence" value="ECO:0007669"/>
    <property type="project" value="GOC"/>
</dbReference>
<comment type="subcellular location">
    <subcellularLocation>
        <location evidence="2">Golgi apparatus</location>
        <location evidence="2">trans-Golgi network</location>
    </subcellularLocation>
</comment>
<feature type="signal peptide" evidence="3">
    <location>
        <begin position="1"/>
        <end position="16"/>
    </location>
</feature>
<reference evidence="4 5" key="1">
    <citation type="journal article" date="2018" name="PLoS ONE">
        <title>The draft genome of Kipferlia bialata reveals reductive genome evolution in fornicate parasites.</title>
        <authorList>
            <person name="Tanifuji G."/>
            <person name="Takabayashi S."/>
            <person name="Kume K."/>
            <person name="Takagi M."/>
            <person name="Nakayama T."/>
            <person name="Kamikawa R."/>
            <person name="Inagaki Y."/>
            <person name="Hashimoto T."/>
        </authorList>
    </citation>
    <scope>NUCLEOTIDE SEQUENCE [LARGE SCALE GENOMIC DNA]</scope>
    <source>
        <strain evidence="4">NY0173</strain>
    </source>
</reference>
<dbReference type="GO" id="GO:0000938">
    <property type="term" value="C:GARP complex"/>
    <property type="evidence" value="ECO:0007669"/>
    <property type="project" value="UniProtKB-UniRule"/>
</dbReference>
<dbReference type="GO" id="GO:0042147">
    <property type="term" value="P:retrograde transport, endosome to Golgi"/>
    <property type="evidence" value="ECO:0007669"/>
    <property type="project" value="UniProtKB-UniRule"/>
</dbReference>
<dbReference type="AlphaFoldDB" id="A0A9K3D3H7"/>
<evidence type="ECO:0000313" key="5">
    <source>
        <dbReference type="Proteomes" id="UP000265618"/>
    </source>
</evidence>
<dbReference type="GO" id="GO:0015031">
    <property type="term" value="P:protein transport"/>
    <property type="evidence" value="ECO:0007669"/>
    <property type="project" value="UniProtKB-UniRule"/>
</dbReference>
<dbReference type="Pfam" id="PF08700">
    <property type="entry name" value="VPS51_Exo84_N"/>
    <property type="match status" value="1"/>
</dbReference>
<keyword evidence="5" id="KW-1185">Reference proteome</keyword>
<keyword evidence="2" id="KW-0813">Transport</keyword>
<dbReference type="GO" id="GO:0048193">
    <property type="term" value="P:Golgi vesicle transport"/>
    <property type="evidence" value="ECO:0007669"/>
    <property type="project" value="TreeGrafter"/>
</dbReference>
<comment type="caution">
    <text evidence="4">The sequence shown here is derived from an EMBL/GenBank/DDBJ whole genome shotgun (WGS) entry which is preliminary data.</text>
</comment>
<dbReference type="GO" id="GO:0032456">
    <property type="term" value="P:endocytic recycling"/>
    <property type="evidence" value="ECO:0007669"/>
    <property type="project" value="TreeGrafter"/>
</dbReference>
<keyword evidence="2" id="KW-0333">Golgi apparatus</keyword>
<dbReference type="GO" id="GO:1990745">
    <property type="term" value="C:EARP complex"/>
    <property type="evidence" value="ECO:0007669"/>
    <property type="project" value="TreeGrafter"/>
</dbReference>
<dbReference type="PANTHER" id="PTHR15954:SF4">
    <property type="entry name" value="VACUOLAR PROTEIN SORTING-ASSOCIATED PROTEIN 51 HOMOLOG"/>
    <property type="match status" value="1"/>
</dbReference>
<evidence type="ECO:0000256" key="1">
    <source>
        <dbReference type="ARBA" id="ARBA00006080"/>
    </source>
</evidence>
<keyword evidence="2" id="KW-0653">Protein transport</keyword>
<accession>A0A9K3D3H7</accession>
<gene>
    <name evidence="4" type="ORF">KIPB_010744</name>
</gene>
<dbReference type="InterPro" id="IPR014812">
    <property type="entry name" value="Vps51"/>
</dbReference>
<dbReference type="Proteomes" id="UP000265618">
    <property type="component" value="Unassembled WGS sequence"/>
</dbReference>
<comment type="similarity">
    <text evidence="1 2">Belongs to the VPS51 family.</text>
</comment>
<dbReference type="GO" id="GO:0006869">
    <property type="term" value="P:lipid transport"/>
    <property type="evidence" value="ECO:0007669"/>
    <property type="project" value="UniProtKB-UniRule"/>
</dbReference>
<evidence type="ECO:0000256" key="3">
    <source>
        <dbReference type="SAM" id="SignalP"/>
    </source>
</evidence>
<name>A0A9K3D3H7_9EUKA</name>
<feature type="chain" id="PRO_5039933175" description="Vacuolar protein sorting-associated protein 51 homolog" evidence="3">
    <location>
        <begin position="17"/>
        <end position="143"/>
    </location>
</feature>
<protein>
    <recommendedName>
        <fullName evidence="2">Vacuolar protein sorting-associated protein 51 homolog</fullName>
    </recommendedName>
</protein>
<comment type="subunit">
    <text evidence="2">Component of the Golgi-associated retrograde protein (GARP) complex.</text>
</comment>
<dbReference type="GO" id="GO:0007030">
    <property type="term" value="P:Golgi organization"/>
    <property type="evidence" value="ECO:0007669"/>
    <property type="project" value="UniProtKB-UniRule"/>
</dbReference>
<comment type="function">
    <text evidence="2">Acts as component of the GARP complex that is involved in retrograde transport from early and late endosomes to the trans-Golgi network (TGN).</text>
</comment>
<dbReference type="GO" id="GO:0007041">
    <property type="term" value="P:lysosomal transport"/>
    <property type="evidence" value="ECO:0007669"/>
    <property type="project" value="TreeGrafter"/>
</dbReference>
<dbReference type="EMBL" id="BDIP01004108">
    <property type="protein sequence ID" value="GIQ88488.1"/>
    <property type="molecule type" value="Genomic_DNA"/>
</dbReference>
<evidence type="ECO:0000313" key="4">
    <source>
        <dbReference type="EMBL" id="GIQ88488.1"/>
    </source>
</evidence>
<keyword evidence="3" id="KW-0732">Signal</keyword>
<sequence>MYMYCLCLIFRSRVRSLLLTYYADLGNEDIEENTTIDGQGFDAATHVDECVHDMGLGDLLKYHDRLHREIKTLDSSLQSMVYDNYTKFIQVTDTLPAIRQCAKDMSDTIDGLKGSFQSVARLAGSLETELDSSRDEMRDMMHT</sequence>
<keyword evidence="2" id="KW-0445">Lipid transport</keyword>
<dbReference type="GO" id="GO:0016020">
    <property type="term" value="C:membrane"/>
    <property type="evidence" value="ECO:0007669"/>
    <property type="project" value="TreeGrafter"/>
</dbReference>